<accession>A0AAD4BGA0</accession>
<dbReference type="AlphaFoldDB" id="A0AAD4BGA0"/>
<organism evidence="2 3">
    <name type="scientific">Boletus edulis BED1</name>
    <dbReference type="NCBI Taxonomy" id="1328754"/>
    <lineage>
        <taxon>Eukaryota</taxon>
        <taxon>Fungi</taxon>
        <taxon>Dikarya</taxon>
        <taxon>Basidiomycota</taxon>
        <taxon>Agaricomycotina</taxon>
        <taxon>Agaricomycetes</taxon>
        <taxon>Agaricomycetidae</taxon>
        <taxon>Boletales</taxon>
        <taxon>Boletineae</taxon>
        <taxon>Boletaceae</taxon>
        <taxon>Boletoideae</taxon>
        <taxon>Boletus</taxon>
    </lineage>
</organism>
<gene>
    <name evidence="2" type="ORF">L210DRAFT_3565827</name>
</gene>
<reference evidence="2" key="2">
    <citation type="journal article" date="2020" name="Nat. Commun.">
        <title>Large-scale genome sequencing of mycorrhizal fungi provides insights into the early evolution of symbiotic traits.</title>
        <authorList>
            <person name="Miyauchi S."/>
            <person name="Kiss E."/>
            <person name="Kuo A."/>
            <person name="Drula E."/>
            <person name="Kohler A."/>
            <person name="Sanchez-Garcia M."/>
            <person name="Morin E."/>
            <person name="Andreopoulos B."/>
            <person name="Barry K.W."/>
            <person name="Bonito G."/>
            <person name="Buee M."/>
            <person name="Carver A."/>
            <person name="Chen C."/>
            <person name="Cichocki N."/>
            <person name="Clum A."/>
            <person name="Culley D."/>
            <person name="Crous P.W."/>
            <person name="Fauchery L."/>
            <person name="Girlanda M."/>
            <person name="Hayes R.D."/>
            <person name="Keri Z."/>
            <person name="LaButti K."/>
            <person name="Lipzen A."/>
            <person name="Lombard V."/>
            <person name="Magnuson J."/>
            <person name="Maillard F."/>
            <person name="Murat C."/>
            <person name="Nolan M."/>
            <person name="Ohm R.A."/>
            <person name="Pangilinan J."/>
            <person name="Pereira M.F."/>
            <person name="Perotto S."/>
            <person name="Peter M."/>
            <person name="Pfister S."/>
            <person name="Riley R."/>
            <person name="Sitrit Y."/>
            <person name="Stielow J.B."/>
            <person name="Szollosi G."/>
            <person name="Zifcakova L."/>
            <person name="Stursova M."/>
            <person name="Spatafora J.W."/>
            <person name="Tedersoo L."/>
            <person name="Vaario L.M."/>
            <person name="Yamada A."/>
            <person name="Yan M."/>
            <person name="Wang P."/>
            <person name="Xu J."/>
            <person name="Bruns T."/>
            <person name="Baldrian P."/>
            <person name="Vilgalys R."/>
            <person name="Dunand C."/>
            <person name="Henrissat B."/>
            <person name="Grigoriev I.V."/>
            <person name="Hibbett D."/>
            <person name="Nagy L.G."/>
            <person name="Martin F.M."/>
        </authorList>
    </citation>
    <scope>NUCLEOTIDE SEQUENCE</scope>
    <source>
        <strain evidence="2">BED1</strain>
    </source>
</reference>
<proteinExistence type="predicted"/>
<dbReference type="Proteomes" id="UP001194468">
    <property type="component" value="Unassembled WGS sequence"/>
</dbReference>
<feature type="compositionally biased region" description="Polar residues" evidence="1">
    <location>
        <begin position="30"/>
        <end position="44"/>
    </location>
</feature>
<protein>
    <submittedName>
        <fullName evidence="2">Uncharacterized protein</fullName>
    </submittedName>
</protein>
<feature type="region of interest" description="Disordered" evidence="1">
    <location>
        <begin position="30"/>
        <end position="51"/>
    </location>
</feature>
<dbReference type="EMBL" id="WHUW01000085">
    <property type="protein sequence ID" value="KAF8426792.1"/>
    <property type="molecule type" value="Genomic_DNA"/>
</dbReference>
<evidence type="ECO:0000256" key="1">
    <source>
        <dbReference type="SAM" id="MobiDB-lite"/>
    </source>
</evidence>
<reference evidence="2" key="1">
    <citation type="submission" date="2019-10" db="EMBL/GenBank/DDBJ databases">
        <authorList>
            <consortium name="DOE Joint Genome Institute"/>
            <person name="Kuo A."/>
            <person name="Miyauchi S."/>
            <person name="Kiss E."/>
            <person name="Drula E."/>
            <person name="Kohler A."/>
            <person name="Sanchez-Garcia M."/>
            <person name="Andreopoulos B."/>
            <person name="Barry K.W."/>
            <person name="Bonito G."/>
            <person name="Buee M."/>
            <person name="Carver A."/>
            <person name="Chen C."/>
            <person name="Cichocki N."/>
            <person name="Clum A."/>
            <person name="Culley D."/>
            <person name="Crous P.W."/>
            <person name="Fauchery L."/>
            <person name="Girlanda M."/>
            <person name="Hayes R."/>
            <person name="Keri Z."/>
            <person name="LaButti K."/>
            <person name="Lipzen A."/>
            <person name="Lombard V."/>
            <person name="Magnuson J."/>
            <person name="Maillard F."/>
            <person name="Morin E."/>
            <person name="Murat C."/>
            <person name="Nolan M."/>
            <person name="Ohm R."/>
            <person name="Pangilinan J."/>
            <person name="Pereira M."/>
            <person name="Perotto S."/>
            <person name="Peter M."/>
            <person name="Riley R."/>
            <person name="Sitrit Y."/>
            <person name="Stielow B."/>
            <person name="Szollosi G."/>
            <person name="Zifcakova L."/>
            <person name="Stursova M."/>
            <person name="Spatafora J.W."/>
            <person name="Tedersoo L."/>
            <person name="Vaario L.-M."/>
            <person name="Yamada A."/>
            <person name="Yan M."/>
            <person name="Wang P."/>
            <person name="Xu J."/>
            <person name="Bruns T."/>
            <person name="Baldrian P."/>
            <person name="Vilgalys R."/>
            <person name="Henrissat B."/>
            <person name="Grigoriev I.V."/>
            <person name="Hibbett D."/>
            <person name="Nagy L.G."/>
            <person name="Martin F.M."/>
        </authorList>
    </citation>
    <scope>NUCLEOTIDE SEQUENCE</scope>
    <source>
        <strain evidence="2">BED1</strain>
    </source>
</reference>
<keyword evidence="3" id="KW-1185">Reference proteome</keyword>
<evidence type="ECO:0000313" key="2">
    <source>
        <dbReference type="EMBL" id="KAF8426792.1"/>
    </source>
</evidence>
<comment type="caution">
    <text evidence="2">The sequence shown here is derived from an EMBL/GenBank/DDBJ whole genome shotgun (WGS) entry which is preliminary data.</text>
</comment>
<evidence type="ECO:0000313" key="3">
    <source>
        <dbReference type="Proteomes" id="UP001194468"/>
    </source>
</evidence>
<sequence length="59" mass="6631">MKSYGLYESASVKVRILKTAIEVRDFAATDYSQPTPSSPGSTYTAPCRRHSRQVQCCTW</sequence>
<name>A0AAD4BGA0_BOLED</name>